<dbReference type="AlphaFoldDB" id="A0A4Y7T038"/>
<dbReference type="EMBL" id="QPFP01000040">
    <property type="protein sequence ID" value="TEB27486.1"/>
    <property type="molecule type" value="Genomic_DNA"/>
</dbReference>
<sequence length="279" mass="30308">MQSEAEGAQSVQARLERLPLPGPPSRTTPPPPPPPRPKSTHLDLLPVGKTQPSPEANTLPLVIEMDGSERCKDTKRNGGGVLWRCVPRCTDETGFVIPSAGVQAVLIQTLPQLTCSSPQALLSNDRPSPEQDPSTKVRPLSNSHSHPRRIQEVEVLALRVRSFYSYLIPPIRPGSSINTSKLRAAQVPPKDVLRDIKRTTWLSGSSYFDQALLHYPNREDSHRPRRDVAFGAGRLPVCRVMEGALGVKGTRDAGQCKEDGALRPVAAKNVASTAGNSHP</sequence>
<feature type="compositionally biased region" description="Pro residues" evidence="1">
    <location>
        <begin position="20"/>
        <end position="37"/>
    </location>
</feature>
<feature type="region of interest" description="Disordered" evidence="1">
    <location>
        <begin position="1"/>
        <end position="59"/>
    </location>
</feature>
<evidence type="ECO:0000313" key="2">
    <source>
        <dbReference type="EMBL" id="TEB27486.1"/>
    </source>
</evidence>
<proteinExistence type="predicted"/>
<keyword evidence="3" id="KW-1185">Reference proteome</keyword>
<protein>
    <submittedName>
        <fullName evidence="2">Uncharacterized protein</fullName>
    </submittedName>
</protein>
<organism evidence="2 3">
    <name type="scientific">Coprinellus micaceus</name>
    <name type="common">Glistening ink-cap mushroom</name>
    <name type="synonym">Coprinus micaceus</name>
    <dbReference type="NCBI Taxonomy" id="71717"/>
    <lineage>
        <taxon>Eukaryota</taxon>
        <taxon>Fungi</taxon>
        <taxon>Dikarya</taxon>
        <taxon>Basidiomycota</taxon>
        <taxon>Agaricomycotina</taxon>
        <taxon>Agaricomycetes</taxon>
        <taxon>Agaricomycetidae</taxon>
        <taxon>Agaricales</taxon>
        <taxon>Agaricineae</taxon>
        <taxon>Psathyrellaceae</taxon>
        <taxon>Coprinellus</taxon>
    </lineage>
</organism>
<evidence type="ECO:0000256" key="1">
    <source>
        <dbReference type="SAM" id="MobiDB-lite"/>
    </source>
</evidence>
<gene>
    <name evidence="2" type="ORF">FA13DRAFT_1776502</name>
</gene>
<name>A0A4Y7T038_COPMI</name>
<feature type="region of interest" description="Disordered" evidence="1">
    <location>
        <begin position="118"/>
        <end position="146"/>
    </location>
</feature>
<dbReference type="Proteomes" id="UP000298030">
    <property type="component" value="Unassembled WGS sequence"/>
</dbReference>
<reference evidence="2 3" key="1">
    <citation type="journal article" date="2019" name="Nat. Ecol. Evol.">
        <title>Megaphylogeny resolves global patterns of mushroom evolution.</title>
        <authorList>
            <person name="Varga T."/>
            <person name="Krizsan K."/>
            <person name="Foldi C."/>
            <person name="Dima B."/>
            <person name="Sanchez-Garcia M."/>
            <person name="Sanchez-Ramirez S."/>
            <person name="Szollosi G.J."/>
            <person name="Szarkandi J.G."/>
            <person name="Papp V."/>
            <person name="Albert L."/>
            <person name="Andreopoulos W."/>
            <person name="Angelini C."/>
            <person name="Antonin V."/>
            <person name="Barry K.W."/>
            <person name="Bougher N.L."/>
            <person name="Buchanan P."/>
            <person name="Buyck B."/>
            <person name="Bense V."/>
            <person name="Catcheside P."/>
            <person name="Chovatia M."/>
            <person name="Cooper J."/>
            <person name="Damon W."/>
            <person name="Desjardin D."/>
            <person name="Finy P."/>
            <person name="Geml J."/>
            <person name="Haridas S."/>
            <person name="Hughes K."/>
            <person name="Justo A."/>
            <person name="Karasinski D."/>
            <person name="Kautmanova I."/>
            <person name="Kiss B."/>
            <person name="Kocsube S."/>
            <person name="Kotiranta H."/>
            <person name="LaButti K.M."/>
            <person name="Lechner B.E."/>
            <person name="Liimatainen K."/>
            <person name="Lipzen A."/>
            <person name="Lukacs Z."/>
            <person name="Mihaltcheva S."/>
            <person name="Morgado L.N."/>
            <person name="Niskanen T."/>
            <person name="Noordeloos M.E."/>
            <person name="Ohm R.A."/>
            <person name="Ortiz-Santana B."/>
            <person name="Ovrebo C."/>
            <person name="Racz N."/>
            <person name="Riley R."/>
            <person name="Savchenko A."/>
            <person name="Shiryaev A."/>
            <person name="Soop K."/>
            <person name="Spirin V."/>
            <person name="Szebenyi C."/>
            <person name="Tomsovsky M."/>
            <person name="Tulloss R.E."/>
            <person name="Uehling J."/>
            <person name="Grigoriev I.V."/>
            <person name="Vagvolgyi C."/>
            <person name="Papp T."/>
            <person name="Martin F.M."/>
            <person name="Miettinen O."/>
            <person name="Hibbett D.S."/>
            <person name="Nagy L.G."/>
        </authorList>
    </citation>
    <scope>NUCLEOTIDE SEQUENCE [LARGE SCALE GENOMIC DNA]</scope>
    <source>
        <strain evidence="2 3">FP101781</strain>
    </source>
</reference>
<evidence type="ECO:0000313" key="3">
    <source>
        <dbReference type="Proteomes" id="UP000298030"/>
    </source>
</evidence>
<comment type="caution">
    <text evidence="2">The sequence shown here is derived from an EMBL/GenBank/DDBJ whole genome shotgun (WGS) entry which is preliminary data.</text>
</comment>
<accession>A0A4Y7T038</accession>